<evidence type="ECO:0000259" key="3">
    <source>
        <dbReference type="PROSITE" id="PS50919"/>
    </source>
</evidence>
<dbReference type="SMART" id="SM00472">
    <property type="entry name" value="MIR"/>
    <property type="match status" value="3"/>
</dbReference>
<dbReference type="InterPro" id="IPR016093">
    <property type="entry name" value="MIR_motif"/>
</dbReference>
<evidence type="ECO:0000256" key="2">
    <source>
        <dbReference type="ARBA" id="ARBA00022737"/>
    </source>
</evidence>
<dbReference type="PANTHER" id="PTHR46809:SF2">
    <property type="entry name" value="GH21273P"/>
    <property type="match status" value="1"/>
</dbReference>
<sequence length="177" mass="19995">MNYKIRLHSHEVKYGSGSGQQSVTGVDAMDDVNSNWVIKAITDKHCSRGETIKCGDMIRFEHLTSGRNLHSHLFTSPLSNTQEVSAFGENGKGDTGDHWQVICEDDSWKRDKKVMFKHLDTNMYLAASGHTFGRPIHGQMEICAISQPDATSYWQAVEGVFIKPSEFNSHRDRHDEL</sequence>
<dbReference type="PANTHER" id="PTHR46809">
    <property type="entry name" value="STROMAL CELL-DERIVED FACTOR 2-LIKE PROTEIN"/>
    <property type="match status" value="1"/>
</dbReference>
<dbReference type="HOGENOM" id="CLU_078126_0_0_1"/>
<evidence type="ECO:0000313" key="5">
    <source>
        <dbReference type="Proteomes" id="UP000014500"/>
    </source>
</evidence>
<dbReference type="InterPro" id="IPR036300">
    <property type="entry name" value="MIR_dom_sf"/>
</dbReference>
<dbReference type="OMA" id="SHDIRYG"/>
<keyword evidence="1" id="KW-0732">Signal</keyword>
<dbReference type="EMBL" id="JH431984">
    <property type="status" value="NOT_ANNOTATED_CDS"/>
    <property type="molecule type" value="Genomic_DNA"/>
</dbReference>
<reference evidence="5" key="1">
    <citation type="submission" date="2011-05" db="EMBL/GenBank/DDBJ databases">
        <authorList>
            <person name="Richards S.R."/>
            <person name="Qu J."/>
            <person name="Jiang H."/>
            <person name="Jhangiani S.N."/>
            <person name="Agravi P."/>
            <person name="Goodspeed R."/>
            <person name="Gross S."/>
            <person name="Mandapat C."/>
            <person name="Jackson L."/>
            <person name="Mathew T."/>
            <person name="Pu L."/>
            <person name="Thornton R."/>
            <person name="Saada N."/>
            <person name="Wilczek-Boney K.B."/>
            <person name="Lee S."/>
            <person name="Kovar C."/>
            <person name="Wu Y."/>
            <person name="Scherer S.E."/>
            <person name="Worley K.C."/>
            <person name="Muzny D.M."/>
            <person name="Gibbs R."/>
        </authorList>
    </citation>
    <scope>NUCLEOTIDE SEQUENCE</scope>
    <source>
        <strain evidence="5">Brora</strain>
    </source>
</reference>
<proteinExistence type="predicted"/>
<dbReference type="Proteomes" id="UP000014500">
    <property type="component" value="Unassembled WGS sequence"/>
</dbReference>
<dbReference type="SUPFAM" id="SSF82109">
    <property type="entry name" value="MIR domain"/>
    <property type="match status" value="1"/>
</dbReference>
<reference evidence="4" key="2">
    <citation type="submission" date="2015-02" db="UniProtKB">
        <authorList>
            <consortium name="EnsemblMetazoa"/>
        </authorList>
    </citation>
    <scope>IDENTIFICATION</scope>
</reference>
<dbReference type="Gene3D" id="2.80.10.50">
    <property type="match status" value="1"/>
</dbReference>
<dbReference type="Pfam" id="PF02815">
    <property type="entry name" value="MIR"/>
    <property type="match status" value="1"/>
</dbReference>
<evidence type="ECO:0000313" key="4">
    <source>
        <dbReference type="EnsemblMetazoa" id="SMAR010608-PA"/>
    </source>
</evidence>
<keyword evidence="2" id="KW-0677">Repeat</keyword>
<name>T1JA52_STRMM</name>
<feature type="domain" description="MIR" evidence="3">
    <location>
        <begin position="49"/>
        <end position="104"/>
    </location>
</feature>
<keyword evidence="5" id="KW-1185">Reference proteome</keyword>
<accession>T1JA52</accession>
<dbReference type="AlphaFoldDB" id="T1JA52"/>
<dbReference type="PROSITE" id="PS50919">
    <property type="entry name" value="MIR"/>
    <property type="match status" value="1"/>
</dbReference>
<dbReference type="PhylomeDB" id="T1JA52"/>
<protein>
    <recommendedName>
        <fullName evidence="3">MIR domain-containing protein</fullName>
    </recommendedName>
</protein>
<dbReference type="STRING" id="126957.T1JA52"/>
<dbReference type="EnsemblMetazoa" id="SMAR010608-RA">
    <property type="protein sequence ID" value="SMAR010608-PA"/>
    <property type="gene ID" value="SMAR010608"/>
</dbReference>
<dbReference type="eggNOG" id="KOG3358">
    <property type="taxonomic scope" value="Eukaryota"/>
</dbReference>
<evidence type="ECO:0000256" key="1">
    <source>
        <dbReference type="ARBA" id="ARBA00022729"/>
    </source>
</evidence>
<organism evidence="4 5">
    <name type="scientific">Strigamia maritima</name>
    <name type="common">European centipede</name>
    <name type="synonym">Geophilus maritimus</name>
    <dbReference type="NCBI Taxonomy" id="126957"/>
    <lineage>
        <taxon>Eukaryota</taxon>
        <taxon>Metazoa</taxon>
        <taxon>Ecdysozoa</taxon>
        <taxon>Arthropoda</taxon>
        <taxon>Myriapoda</taxon>
        <taxon>Chilopoda</taxon>
        <taxon>Pleurostigmophora</taxon>
        <taxon>Geophilomorpha</taxon>
        <taxon>Linotaeniidae</taxon>
        <taxon>Strigamia</taxon>
    </lineage>
</organism>